<name>A0A286U6N0_9AGAM</name>
<dbReference type="AlphaFoldDB" id="A0A286U6N0"/>
<reference evidence="2 3" key="1">
    <citation type="journal article" date="2017" name="Mol. Ecol.">
        <title>Comparative and population genomic landscape of Phellinus noxius: A hypervariable fungus causing root rot in trees.</title>
        <authorList>
            <person name="Chung C.L."/>
            <person name="Lee T.J."/>
            <person name="Akiba M."/>
            <person name="Lee H.H."/>
            <person name="Kuo T.H."/>
            <person name="Liu D."/>
            <person name="Ke H.M."/>
            <person name="Yokoi T."/>
            <person name="Roa M.B."/>
            <person name="Lu M.J."/>
            <person name="Chang Y.Y."/>
            <person name="Ann P.J."/>
            <person name="Tsai J.N."/>
            <person name="Chen C.Y."/>
            <person name="Tzean S.S."/>
            <person name="Ota Y."/>
            <person name="Hattori T."/>
            <person name="Sahashi N."/>
            <person name="Liou R.F."/>
            <person name="Kikuchi T."/>
            <person name="Tsai I.J."/>
        </authorList>
    </citation>
    <scope>NUCLEOTIDE SEQUENCE [LARGE SCALE GENOMIC DNA]</scope>
    <source>
        <strain evidence="2 3">FFPRI411160</strain>
    </source>
</reference>
<gene>
    <name evidence="2" type="ORF">PNOK_0898100</name>
</gene>
<proteinExistence type="predicted"/>
<evidence type="ECO:0000313" key="2">
    <source>
        <dbReference type="EMBL" id="PAV15220.1"/>
    </source>
</evidence>
<comment type="caution">
    <text evidence="2">The sequence shown here is derived from an EMBL/GenBank/DDBJ whole genome shotgun (WGS) entry which is preliminary data.</text>
</comment>
<evidence type="ECO:0000313" key="3">
    <source>
        <dbReference type="Proteomes" id="UP000217199"/>
    </source>
</evidence>
<dbReference type="EMBL" id="NBII01000010">
    <property type="protein sequence ID" value="PAV15220.1"/>
    <property type="molecule type" value="Genomic_DNA"/>
</dbReference>
<accession>A0A286U6N0</accession>
<evidence type="ECO:0000256" key="1">
    <source>
        <dbReference type="SAM" id="MobiDB-lite"/>
    </source>
</evidence>
<feature type="region of interest" description="Disordered" evidence="1">
    <location>
        <begin position="30"/>
        <end position="55"/>
    </location>
</feature>
<feature type="compositionally biased region" description="Polar residues" evidence="1">
    <location>
        <begin position="39"/>
        <end position="53"/>
    </location>
</feature>
<keyword evidence="3" id="KW-1185">Reference proteome</keyword>
<protein>
    <submittedName>
        <fullName evidence="2">Uncharacterized protein</fullName>
    </submittedName>
</protein>
<dbReference type="InParanoid" id="A0A286U6N0"/>
<organism evidence="2 3">
    <name type="scientific">Pyrrhoderma noxium</name>
    <dbReference type="NCBI Taxonomy" id="2282107"/>
    <lineage>
        <taxon>Eukaryota</taxon>
        <taxon>Fungi</taxon>
        <taxon>Dikarya</taxon>
        <taxon>Basidiomycota</taxon>
        <taxon>Agaricomycotina</taxon>
        <taxon>Agaricomycetes</taxon>
        <taxon>Hymenochaetales</taxon>
        <taxon>Hymenochaetaceae</taxon>
        <taxon>Pyrrhoderma</taxon>
    </lineage>
</organism>
<sequence>MFINLKEAGQTDVNNGSGVGVQSGGASVISGIHFGDPSDPQSVDQNSTGSQIVNGKVSRIRFADCENLGTVPDNNPSPDEV</sequence>
<dbReference type="Proteomes" id="UP000217199">
    <property type="component" value="Unassembled WGS sequence"/>
</dbReference>